<organism evidence="14 15">
    <name type="scientific">Candidatus Thalassospirochaeta sargassi</name>
    <dbReference type="NCBI Taxonomy" id="3119039"/>
    <lineage>
        <taxon>Bacteria</taxon>
        <taxon>Pseudomonadati</taxon>
        <taxon>Spirochaetota</taxon>
        <taxon>Spirochaetia</taxon>
        <taxon>Spirochaetales</taxon>
        <taxon>Spirochaetaceae</taxon>
        <taxon>Candidatus Thalassospirochaeta</taxon>
    </lineage>
</organism>
<dbReference type="GO" id="GO:0006210">
    <property type="term" value="P:thymine catabolic process"/>
    <property type="evidence" value="ECO:0007669"/>
    <property type="project" value="TreeGrafter"/>
</dbReference>
<dbReference type="GO" id="GO:0005737">
    <property type="term" value="C:cytoplasm"/>
    <property type="evidence" value="ECO:0007669"/>
    <property type="project" value="InterPro"/>
</dbReference>
<comment type="catalytic activity">
    <reaction evidence="8">
        <text>5,6-dihydrothymine + NAD(+) = thymine + NADH + H(+)</text>
        <dbReference type="Rhea" id="RHEA:28791"/>
        <dbReference type="ChEBI" id="CHEBI:15378"/>
        <dbReference type="ChEBI" id="CHEBI:17821"/>
        <dbReference type="ChEBI" id="CHEBI:27468"/>
        <dbReference type="ChEBI" id="CHEBI:57540"/>
        <dbReference type="ChEBI" id="CHEBI:57945"/>
        <dbReference type="EC" id="1.3.1.1"/>
    </reaction>
</comment>
<protein>
    <recommendedName>
        <fullName evidence="12">dihydrouracil dehydrogenase (NAD(+))</fullName>
        <ecNumber evidence="12">1.3.1.1</ecNumber>
    </recommendedName>
    <alternativeName>
        <fullName evidence="7">Dihydrothymine dehydrogenase</fullName>
    </alternativeName>
    <alternativeName>
        <fullName evidence="6">Dihydrouracil dehydrogenase</fullName>
    </alternativeName>
</protein>
<evidence type="ECO:0000313" key="14">
    <source>
        <dbReference type="EMBL" id="MDC7227456.1"/>
    </source>
</evidence>
<comment type="caution">
    <text evidence="14">The sequence shown here is derived from an EMBL/GenBank/DDBJ whole genome shotgun (WGS) entry which is preliminary data.</text>
</comment>
<dbReference type="Pfam" id="PF00037">
    <property type="entry name" value="Fer4"/>
    <property type="match status" value="1"/>
</dbReference>
<comment type="subunit">
    <text evidence="11">Heterotetramer of 2 PreA and 2 PreT subunits.</text>
</comment>
<dbReference type="Pfam" id="PF01180">
    <property type="entry name" value="DHO_dh"/>
    <property type="match status" value="1"/>
</dbReference>
<dbReference type="AlphaFoldDB" id="A0AAJ1II09"/>
<evidence type="ECO:0000256" key="1">
    <source>
        <dbReference type="ARBA" id="ARBA00010804"/>
    </source>
</evidence>
<dbReference type="Gene3D" id="3.30.70.20">
    <property type="match status" value="1"/>
</dbReference>
<dbReference type="Proteomes" id="UP001221217">
    <property type="component" value="Unassembled WGS sequence"/>
</dbReference>
<dbReference type="InterPro" id="IPR017900">
    <property type="entry name" value="4Fe4S_Fe_S_CS"/>
</dbReference>
<proteinExistence type="inferred from homology"/>
<dbReference type="PANTHER" id="PTHR43073">
    <property type="entry name" value="DIHYDROPYRIMIDINE DEHYDROGENASE [NADP(+)]"/>
    <property type="match status" value="1"/>
</dbReference>
<evidence type="ECO:0000256" key="4">
    <source>
        <dbReference type="ARBA" id="ARBA00023004"/>
    </source>
</evidence>
<keyword evidence="2" id="KW-0479">Metal-binding</keyword>
<gene>
    <name evidence="14" type="ORF">PQJ61_11895</name>
</gene>
<keyword evidence="3" id="KW-0560">Oxidoreductase</keyword>
<evidence type="ECO:0000256" key="7">
    <source>
        <dbReference type="ARBA" id="ARBA00032722"/>
    </source>
</evidence>
<dbReference type="PROSITE" id="PS51379">
    <property type="entry name" value="4FE4S_FER_2"/>
    <property type="match status" value="1"/>
</dbReference>
<comment type="similarity">
    <text evidence="1">Belongs to the dihydropyrimidine dehydrogenase family.</text>
</comment>
<evidence type="ECO:0000256" key="10">
    <source>
        <dbReference type="ARBA" id="ARBA00049578"/>
    </source>
</evidence>
<dbReference type="GO" id="GO:0002058">
    <property type="term" value="F:uracil binding"/>
    <property type="evidence" value="ECO:0007669"/>
    <property type="project" value="TreeGrafter"/>
</dbReference>
<accession>A0AAJ1II09</accession>
<reference evidence="14 15" key="1">
    <citation type="submission" date="2022-12" db="EMBL/GenBank/DDBJ databases">
        <title>Metagenome assembled genome from gulf of manar.</title>
        <authorList>
            <person name="Kohli P."/>
            <person name="Pk S."/>
            <person name="Venkata Ramana C."/>
            <person name="Sasikala C."/>
        </authorList>
    </citation>
    <scope>NUCLEOTIDE SEQUENCE [LARGE SCALE GENOMIC DNA]</scope>
    <source>
        <strain evidence="14">JB008</strain>
    </source>
</reference>
<comment type="function">
    <text evidence="10">Involved in pyrimidine base degradation. Catalyzes physiologically the reduction of uracil to 5,6-dihydrouracil (DHU) by using NADH as a specific cosubstrate. It also catalyzes the reverse reaction and the reduction of thymine to 5,6-dihydrothymine (DHT).</text>
</comment>
<evidence type="ECO:0000256" key="11">
    <source>
        <dbReference type="ARBA" id="ARBA00049714"/>
    </source>
</evidence>
<evidence type="ECO:0000256" key="2">
    <source>
        <dbReference type="ARBA" id="ARBA00022723"/>
    </source>
</evidence>
<feature type="domain" description="4Fe-4S ferredoxin-type" evidence="13">
    <location>
        <begin position="343"/>
        <end position="372"/>
    </location>
</feature>
<keyword evidence="5" id="KW-0411">Iron-sulfur</keyword>
<evidence type="ECO:0000256" key="5">
    <source>
        <dbReference type="ARBA" id="ARBA00023014"/>
    </source>
</evidence>
<dbReference type="InterPro" id="IPR017896">
    <property type="entry name" value="4Fe4S_Fe-S-bd"/>
</dbReference>
<dbReference type="SUPFAM" id="SSF54862">
    <property type="entry name" value="4Fe-4S ferredoxins"/>
    <property type="match status" value="1"/>
</dbReference>
<comment type="catalytic activity">
    <reaction evidence="9">
        <text>5,6-dihydrouracil + NAD(+) = uracil + NADH + H(+)</text>
        <dbReference type="Rhea" id="RHEA:20189"/>
        <dbReference type="ChEBI" id="CHEBI:15378"/>
        <dbReference type="ChEBI" id="CHEBI:15901"/>
        <dbReference type="ChEBI" id="CHEBI:17568"/>
        <dbReference type="ChEBI" id="CHEBI:57540"/>
        <dbReference type="ChEBI" id="CHEBI:57945"/>
        <dbReference type="EC" id="1.3.1.1"/>
    </reaction>
</comment>
<dbReference type="GO" id="GO:0050661">
    <property type="term" value="F:NADP binding"/>
    <property type="evidence" value="ECO:0007669"/>
    <property type="project" value="TreeGrafter"/>
</dbReference>
<evidence type="ECO:0000313" key="15">
    <source>
        <dbReference type="Proteomes" id="UP001221217"/>
    </source>
</evidence>
<dbReference type="InterPro" id="IPR005720">
    <property type="entry name" value="Dihydroorotate_DH_cat"/>
</dbReference>
<evidence type="ECO:0000256" key="8">
    <source>
        <dbReference type="ARBA" id="ARBA00047685"/>
    </source>
</evidence>
<dbReference type="PANTHER" id="PTHR43073:SF2">
    <property type="entry name" value="DIHYDROPYRIMIDINE DEHYDROGENASE [NADP(+)]"/>
    <property type="match status" value="1"/>
</dbReference>
<dbReference type="GO" id="GO:0004159">
    <property type="term" value="F:dihydropyrimidine dehydrogenase (NAD+) activity"/>
    <property type="evidence" value="ECO:0007669"/>
    <property type="project" value="UniProtKB-EC"/>
</dbReference>
<dbReference type="EC" id="1.3.1.1" evidence="12"/>
<dbReference type="EMBL" id="JAQQAL010000025">
    <property type="protein sequence ID" value="MDC7227456.1"/>
    <property type="molecule type" value="Genomic_DNA"/>
</dbReference>
<dbReference type="SUPFAM" id="SSF51395">
    <property type="entry name" value="FMN-linked oxidoreductases"/>
    <property type="match status" value="1"/>
</dbReference>
<dbReference type="GO" id="GO:0051536">
    <property type="term" value="F:iron-sulfur cluster binding"/>
    <property type="evidence" value="ECO:0007669"/>
    <property type="project" value="UniProtKB-KW"/>
</dbReference>
<evidence type="ECO:0000256" key="6">
    <source>
        <dbReference type="ARBA" id="ARBA00030119"/>
    </source>
</evidence>
<evidence type="ECO:0000256" key="12">
    <source>
        <dbReference type="ARBA" id="ARBA00049728"/>
    </source>
</evidence>
<dbReference type="InterPro" id="IPR013785">
    <property type="entry name" value="Aldolase_TIM"/>
</dbReference>
<dbReference type="GO" id="GO:0046872">
    <property type="term" value="F:metal ion binding"/>
    <property type="evidence" value="ECO:0007669"/>
    <property type="project" value="UniProtKB-KW"/>
</dbReference>
<keyword evidence="4" id="KW-0408">Iron</keyword>
<sequence length="375" mass="40004">MAELKTQYAGLELENPLIVSAGPWSRDTSTISKALESGASAVVTASIVSEPSPTHCPRLFYKEYSLSNIRLYSELTLEDWKKTIGETRNNGGTIIASIMGESPSELAYLAESVESFGANAIEIGAAAPFGEGLEIKCSDPEFVFNYTEAVTTAVKIPVAVKLSATVTNPVACARAAERGGASGISGIDSVRAFAGIDIETATPYLPSLGGLSGSSVRPVSMAIISMISEAVGIPVCGIGGISRFSHAVEYFMLGAQSVQIGSSILTNGYSNIGIILEELTAWLDNHNYRSIQELKGIVSKRISPFQDLRSDPLAAEFKTDCHKSDCMHCRNACTYDAISFTEGKINLNRNMCSGCGMCINVCPEKLISMSWYQKG</sequence>
<evidence type="ECO:0000259" key="13">
    <source>
        <dbReference type="PROSITE" id="PS51379"/>
    </source>
</evidence>
<name>A0AAJ1II09_9SPIO</name>
<dbReference type="Gene3D" id="3.20.20.70">
    <property type="entry name" value="Aldolase class I"/>
    <property type="match status" value="1"/>
</dbReference>
<evidence type="ECO:0000256" key="9">
    <source>
        <dbReference type="ARBA" id="ARBA00048792"/>
    </source>
</evidence>
<evidence type="ECO:0000256" key="3">
    <source>
        <dbReference type="ARBA" id="ARBA00023002"/>
    </source>
</evidence>
<dbReference type="GO" id="GO:0006212">
    <property type="term" value="P:uracil catabolic process"/>
    <property type="evidence" value="ECO:0007669"/>
    <property type="project" value="TreeGrafter"/>
</dbReference>
<dbReference type="PROSITE" id="PS00198">
    <property type="entry name" value="4FE4S_FER_1"/>
    <property type="match status" value="1"/>
</dbReference>